<name>A0A7I4YAB6_HAECO</name>
<protein>
    <submittedName>
        <fullName evidence="7">Transmembrane protein</fullName>
    </submittedName>
</protein>
<dbReference type="PANTHER" id="PTHR13531">
    <property type="entry name" value="GEO07735P1-RELATED-RELATED"/>
    <property type="match status" value="1"/>
</dbReference>
<dbReference type="GO" id="GO:0035869">
    <property type="term" value="C:ciliary transition zone"/>
    <property type="evidence" value="ECO:0007669"/>
    <property type="project" value="TreeGrafter"/>
</dbReference>
<accession>A0A7I4YAB6</accession>
<keyword evidence="3 5" id="KW-1133">Transmembrane helix</keyword>
<keyword evidence="6" id="KW-1185">Reference proteome</keyword>
<dbReference type="AlphaFoldDB" id="A0A7I4YAB6"/>
<dbReference type="Pfam" id="PF09799">
    <property type="entry name" value="Transmemb_17"/>
    <property type="match status" value="1"/>
</dbReference>
<dbReference type="Proteomes" id="UP000025227">
    <property type="component" value="Unplaced"/>
</dbReference>
<reference evidence="7" key="1">
    <citation type="submission" date="2020-12" db="UniProtKB">
        <authorList>
            <consortium name="WormBaseParasite"/>
        </authorList>
    </citation>
    <scope>IDENTIFICATION</scope>
    <source>
        <strain evidence="7">MHco3</strain>
    </source>
</reference>
<feature type="transmembrane region" description="Helical" evidence="5">
    <location>
        <begin position="59"/>
        <end position="82"/>
    </location>
</feature>
<feature type="transmembrane region" description="Helical" evidence="5">
    <location>
        <begin position="122"/>
        <end position="143"/>
    </location>
</feature>
<dbReference type="WBParaSite" id="HCON_00066260-00001">
    <property type="protein sequence ID" value="HCON_00066260-00001"/>
    <property type="gene ID" value="HCON_00066260"/>
</dbReference>
<organism evidence="6 7">
    <name type="scientific">Haemonchus contortus</name>
    <name type="common">Barber pole worm</name>
    <dbReference type="NCBI Taxonomy" id="6289"/>
    <lineage>
        <taxon>Eukaryota</taxon>
        <taxon>Metazoa</taxon>
        <taxon>Ecdysozoa</taxon>
        <taxon>Nematoda</taxon>
        <taxon>Chromadorea</taxon>
        <taxon>Rhabditida</taxon>
        <taxon>Rhabditina</taxon>
        <taxon>Rhabditomorpha</taxon>
        <taxon>Strongyloidea</taxon>
        <taxon>Trichostrongylidae</taxon>
        <taxon>Haemonchus</taxon>
    </lineage>
</organism>
<keyword evidence="4 5" id="KW-0472">Membrane</keyword>
<evidence type="ECO:0000256" key="2">
    <source>
        <dbReference type="ARBA" id="ARBA00022692"/>
    </source>
</evidence>
<evidence type="ECO:0000256" key="5">
    <source>
        <dbReference type="SAM" id="Phobius"/>
    </source>
</evidence>
<dbReference type="PANTHER" id="PTHR13531:SF6">
    <property type="entry name" value="TMEM (HUMAN TRANSMEMBRANE PROTEIN) HOMOLOG"/>
    <property type="match status" value="1"/>
</dbReference>
<evidence type="ECO:0000256" key="3">
    <source>
        <dbReference type="ARBA" id="ARBA00022989"/>
    </source>
</evidence>
<feature type="transmembrane region" description="Helical" evidence="5">
    <location>
        <begin position="94"/>
        <end position="116"/>
    </location>
</feature>
<evidence type="ECO:0000313" key="7">
    <source>
        <dbReference type="WBParaSite" id="HCON_00066260-00001"/>
    </source>
</evidence>
<evidence type="ECO:0000313" key="6">
    <source>
        <dbReference type="Proteomes" id="UP000025227"/>
    </source>
</evidence>
<dbReference type="OrthoDB" id="311720at2759"/>
<comment type="subcellular location">
    <subcellularLocation>
        <location evidence="1">Membrane</location>
        <topology evidence="1">Multi-pass membrane protein</topology>
    </subcellularLocation>
</comment>
<sequence length="163" mass="18013">MAVPNGSTPFLSTRKAESLSSLPLQVAVHLNICLAPFLFIAEICCLAVKYSYLSVTYKVILVAVLLVYVLVEVIRLFLGIVGNLGEKIPALSGFWTLSMVLQLPIVLFLLLSPAAIPVPFEIIMLSIHFLFLIVEIVTSFLTMKVMSAQQIKLFKSIIEESEK</sequence>
<keyword evidence="2 5" id="KW-0812">Transmembrane</keyword>
<dbReference type="GO" id="GO:0016020">
    <property type="term" value="C:membrane"/>
    <property type="evidence" value="ECO:0007669"/>
    <property type="project" value="UniProtKB-SubCell"/>
</dbReference>
<evidence type="ECO:0000256" key="4">
    <source>
        <dbReference type="ARBA" id="ARBA00023136"/>
    </source>
</evidence>
<dbReference type="OMA" id="IMMTAVE"/>
<evidence type="ECO:0000256" key="1">
    <source>
        <dbReference type="ARBA" id="ARBA00004141"/>
    </source>
</evidence>
<dbReference type="InterPro" id="IPR019184">
    <property type="entry name" value="Uncharacterised_TM-17"/>
</dbReference>
<dbReference type="GO" id="GO:1905515">
    <property type="term" value="P:non-motile cilium assembly"/>
    <property type="evidence" value="ECO:0007669"/>
    <property type="project" value="TreeGrafter"/>
</dbReference>
<proteinExistence type="predicted"/>